<name>A0A2W7N2G3_9BACI</name>
<dbReference type="RefSeq" id="WP_111439628.1">
    <property type="nucleotide sequence ID" value="NZ_QKZI01000003.1"/>
</dbReference>
<proteinExistence type="predicted"/>
<evidence type="ECO:0000313" key="1">
    <source>
        <dbReference type="EMBL" id="PZX04986.1"/>
    </source>
</evidence>
<dbReference type="AlphaFoldDB" id="A0A2W7N2G3"/>
<organism evidence="1 2">
    <name type="scientific">Psychrobacillus insolitus</name>
    <dbReference type="NCBI Taxonomy" id="1461"/>
    <lineage>
        <taxon>Bacteria</taxon>
        <taxon>Bacillati</taxon>
        <taxon>Bacillota</taxon>
        <taxon>Bacilli</taxon>
        <taxon>Bacillales</taxon>
        <taxon>Bacillaceae</taxon>
        <taxon>Psychrobacillus</taxon>
    </lineage>
</organism>
<reference evidence="1 2" key="1">
    <citation type="submission" date="2018-06" db="EMBL/GenBank/DDBJ databases">
        <title>Genomic Encyclopedia of Type Strains, Phase IV (KMG-IV): sequencing the most valuable type-strain genomes for metagenomic binning, comparative biology and taxonomic classification.</title>
        <authorList>
            <person name="Goeker M."/>
        </authorList>
    </citation>
    <scope>NUCLEOTIDE SEQUENCE [LARGE SCALE GENOMIC DNA]</scope>
    <source>
        <strain evidence="1 2">DSM 5</strain>
    </source>
</reference>
<sequence length="59" mass="7052">MIEFNQTKMGIQYYSRDFLELVRELLKLNEANGKNKIQSIAEKLVTYKHTLSRVLREYS</sequence>
<accession>A0A2W7N2G3</accession>
<dbReference type="Proteomes" id="UP000248646">
    <property type="component" value="Unassembled WGS sequence"/>
</dbReference>
<gene>
    <name evidence="1" type="ORF">C7437_103237</name>
</gene>
<keyword evidence="2" id="KW-1185">Reference proteome</keyword>
<evidence type="ECO:0000313" key="2">
    <source>
        <dbReference type="Proteomes" id="UP000248646"/>
    </source>
</evidence>
<dbReference type="EMBL" id="QKZI01000003">
    <property type="protein sequence ID" value="PZX04986.1"/>
    <property type="molecule type" value="Genomic_DNA"/>
</dbReference>
<comment type="caution">
    <text evidence="1">The sequence shown here is derived from an EMBL/GenBank/DDBJ whole genome shotgun (WGS) entry which is preliminary data.</text>
</comment>
<protein>
    <submittedName>
        <fullName evidence="1">Uncharacterized protein</fullName>
    </submittedName>
</protein>